<protein>
    <submittedName>
        <fullName evidence="1">Uncharacterized protein</fullName>
    </submittedName>
</protein>
<reference evidence="1" key="1">
    <citation type="submission" date="2023-04" db="EMBL/GenBank/DDBJ databases">
        <authorList>
            <person name="Vijverberg K."/>
            <person name="Xiong W."/>
            <person name="Schranz E."/>
        </authorList>
    </citation>
    <scope>NUCLEOTIDE SEQUENCE</scope>
</reference>
<proteinExistence type="predicted"/>
<dbReference type="Proteomes" id="UP001177003">
    <property type="component" value="Chromosome 0"/>
</dbReference>
<evidence type="ECO:0000313" key="1">
    <source>
        <dbReference type="EMBL" id="CAI9259528.1"/>
    </source>
</evidence>
<evidence type="ECO:0000313" key="2">
    <source>
        <dbReference type="Proteomes" id="UP001177003"/>
    </source>
</evidence>
<organism evidence="1 2">
    <name type="scientific">Lactuca saligna</name>
    <name type="common">Willowleaf lettuce</name>
    <dbReference type="NCBI Taxonomy" id="75948"/>
    <lineage>
        <taxon>Eukaryota</taxon>
        <taxon>Viridiplantae</taxon>
        <taxon>Streptophyta</taxon>
        <taxon>Embryophyta</taxon>
        <taxon>Tracheophyta</taxon>
        <taxon>Spermatophyta</taxon>
        <taxon>Magnoliopsida</taxon>
        <taxon>eudicotyledons</taxon>
        <taxon>Gunneridae</taxon>
        <taxon>Pentapetalae</taxon>
        <taxon>asterids</taxon>
        <taxon>campanulids</taxon>
        <taxon>Asterales</taxon>
        <taxon>Asteraceae</taxon>
        <taxon>Cichorioideae</taxon>
        <taxon>Cichorieae</taxon>
        <taxon>Lactucinae</taxon>
        <taxon>Lactuca</taxon>
    </lineage>
</organism>
<accession>A0AA35VGS5</accession>
<dbReference type="AlphaFoldDB" id="A0AA35VGS5"/>
<keyword evidence="2" id="KW-1185">Reference proteome</keyword>
<gene>
    <name evidence="1" type="ORF">LSALG_LOCUS414</name>
</gene>
<dbReference type="EMBL" id="OX465086">
    <property type="protein sequence ID" value="CAI9259528.1"/>
    <property type="molecule type" value="Genomic_DNA"/>
</dbReference>
<sequence>MYVHWRRERVGDIEAVSECCERRTVRTELPLLGFFASRNSYWSVMWGGVPDDCIVHWHCVGLQRILYVLQSNEVRVYVCVILNLVVELAFLMKEDSATTDGCSIVQPGR</sequence>
<name>A0AA35VGS5_LACSI</name>